<dbReference type="EMBL" id="AP023367">
    <property type="protein sequence ID" value="BCJ96863.1"/>
    <property type="molecule type" value="Genomic_DNA"/>
</dbReference>
<evidence type="ECO:0000313" key="2">
    <source>
        <dbReference type="Proteomes" id="UP000515561"/>
    </source>
</evidence>
<evidence type="ECO:0000313" key="1">
    <source>
        <dbReference type="EMBL" id="BCJ96863.1"/>
    </source>
</evidence>
<proteinExistence type="predicted"/>
<dbReference type="AlphaFoldDB" id="A0A6S6R0A1"/>
<keyword evidence="2" id="KW-1185">Reference proteome</keyword>
<sequence length="370" mass="41421">MKIFLKKSIARTIAILICTLLFLTDSYIVNAAQTIKSSEEFDITLDQYTELSEEPFFDVSNSEVGAKDVYNGLTDEAKVIFLEYLINNPDMYEYHTMYVGTNVNDELKLLSMDSVLMQSYTALNLTQTLSNNLDLINGLSVAVKYALVGVGSSIVAIGSNITVAQLVGLLVAAGCLAVLVANWDNVNTHWTAIVSAFKTTFKSLMASANIEDSFTTAKPSYTTVRENINKALGTYRNGNPTASFSKHIDSAYALPVVRSRNPLAIYYSHIQNKVLMVYNLGVNQRANVNQDFNSHSTWQLPNFDVSGGKLYVLFNPSNKSYFHAHIRLLRDDTEFMRYGNQMSWQIYQVMSYDVKYEVGGPTYLQGNIYQ</sequence>
<dbReference type="Proteomes" id="UP000515561">
    <property type="component" value="Chromosome"/>
</dbReference>
<organism evidence="1 2">
    <name type="scientific">Anaerocolumna cellulosilytica</name>
    <dbReference type="NCBI Taxonomy" id="433286"/>
    <lineage>
        <taxon>Bacteria</taxon>
        <taxon>Bacillati</taxon>
        <taxon>Bacillota</taxon>
        <taxon>Clostridia</taxon>
        <taxon>Lachnospirales</taxon>
        <taxon>Lachnospiraceae</taxon>
        <taxon>Anaerocolumna</taxon>
    </lineage>
</organism>
<accession>A0A6S6R0A1</accession>
<dbReference type="KEGG" id="acel:acsn021_44320"/>
<reference evidence="1 2" key="1">
    <citation type="journal article" date="2016" name="Int. J. Syst. Evol. Microbiol.">
        <title>Descriptions of Anaerotaenia torta gen. nov., sp. nov. and Anaerocolumna cellulosilytica gen. nov., sp. nov. isolated from a methanogenic reactor of cattle waste.</title>
        <authorList>
            <person name="Uek A."/>
            <person name="Ohtaki Y."/>
            <person name="Kaku N."/>
            <person name="Ueki K."/>
        </authorList>
    </citation>
    <scope>NUCLEOTIDE SEQUENCE [LARGE SCALE GENOMIC DNA]</scope>
    <source>
        <strain evidence="1 2">SN021</strain>
    </source>
</reference>
<protein>
    <submittedName>
        <fullName evidence="1">Uncharacterized protein</fullName>
    </submittedName>
</protein>
<dbReference type="RefSeq" id="WP_184092762.1">
    <property type="nucleotide sequence ID" value="NZ_AP023367.1"/>
</dbReference>
<gene>
    <name evidence="1" type="ORF">acsn021_44320</name>
</gene>
<name>A0A6S6R0A1_9FIRM</name>